<dbReference type="PANTHER" id="PTHR43343:SF3">
    <property type="entry name" value="PROTEASE DO-LIKE 8, CHLOROPLASTIC"/>
    <property type="match status" value="1"/>
</dbReference>
<evidence type="ECO:0000256" key="3">
    <source>
        <dbReference type="SAM" id="SignalP"/>
    </source>
</evidence>
<dbReference type="GO" id="GO:0008233">
    <property type="term" value="F:peptidase activity"/>
    <property type="evidence" value="ECO:0007669"/>
    <property type="project" value="UniProtKB-KW"/>
</dbReference>
<dbReference type="PROSITE" id="PS50106">
    <property type="entry name" value="PDZ"/>
    <property type="match status" value="1"/>
</dbReference>
<evidence type="ECO:0000256" key="1">
    <source>
        <dbReference type="ARBA" id="ARBA00022670"/>
    </source>
</evidence>
<dbReference type="RefSeq" id="WP_380079949.1">
    <property type="nucleotide sequence ID" value="NZ_JBHRZF010000184.1"/>
</dbReference>
<keyword evidence="2 5" id="KW-0378">Hydrolase</keyword>
<feature type="signal peptide" evidence="3">
    <location>
        <begin position="1"/>
        <end position="22"/>
    </location>
</feature>
<reference evidence="6" key="1">
    <citation type="journal article" date="2019" name="Int. J. Syst. Evol. Microbiol.">
        <title>The Global Catalogue of Microorganisms (GCM) 10K type strain sequencing project: providing services to taxonomists for standard genome sequencing and annotation.</title>
        <authorList>
            <consortium name="The Broad Institute Genomics Platform"/>
            <consortium name="The Broad Institute Genome Sequencing Center for Infectious Disease"/>
            <person name="Wu L."/>
            <person name="Ma J."/>
        </authorList>
    </citation>
    <scope>NUCLEOTIDE SEQUENCE [LARGE SCALE GENOMIC DNA]</scope>
    <source>
        <strain evidence="6">CCTCC AB 2013263</strain>
    </source>
</reference>
<evidence type="ECO:0000259" key="4">
    <source>
        <dbReference type="PROSITE" id="PS50106"/>
    </source>
</evidence>
<keyword evidence="1 5" id="KW-0645">Protease</keyword>
<dbReference type="GO" id="GO:0006508">
    <property type="term" value="P:proteolysis"/>
    <property type="evidence" value="ECO:0007669"/>
    <property type="project" value="UniProtKB-KW"/>
</dbReference>
<dbReference type="SUPFAM" id="SSF50156">
    <property type="entry name" value="PDZ domain-like"/>
    <property type="match status" value="1"/>
</dbReference>
<evidence type="ECO:0000313" key="5">
    <source>
        <dbReference type="EMBL" id="MFC3862255.1"/>
    </source>
</evidence>
<keyword evidence="6" id="KW-1185">Reference proteome</keyword>
<dbReference type="InterPro" id="IPR001478">
    <property type="entry name" value="PDZ"/>
</dbReference>
<dbReference type="InterPro" id="IPR001940">
    <property type="entry name" value="Peptidase_S1C"/>
</dbReference>
<name>A0ABV8ADI8_9DEIO</name>
<dbReference type="InterPro" id="IPR036034">
    <property type="entry name" value="PDZ_sf"/>
</dbReference>
<dbReference type="InterPro" id="IPR009003">
    <property type="entry name" value="Peptidase_S1_PA"/>
</dbReference>
<feature type="chain" id="PRO_5047420792" evidence="3">
    <location>
        <begin position="23"/>
        <end position="376"/>
    </location>
</feature>
<feature type="domain" description="PDZ" evidence="4">
    <location>
        <begin position="287"/>
        <end position="359"/>
    </location>
</feature>
<dbReference type="SMART" id="SM00228">
    <property type="entry name" value="PDZ"/>
    <property type="match status" value="1"/>
</dbReference>
<accession>A0ABV8ADI8</accession>
<dbReference type="Gene3D" id="2.30.42.10">
    <property type="match status" value="1"/>
</dbReference>
<dbReference type="EC" id="3.4.21.-" evidence="5"/>
<dbReference type="Gene3D" id="2.40.10.120">
    <property type="match status" value="1"/>
</dbReference>
<organism evidence="5 6">
    <name type="scientific">Deinococcus antarcticus</name>
    <dbReference type="NCBI Taxonomy" id="1298767"/>
    <lineage>
        <taxon>Bacteria</taxon>
        <taxon>Thermotogati</taxon>
        <taxon>Deinococcota</taxon>
        <taxon>Deinococci</taxon>
        <taxon>Deinococcales</taxon>
        <taxon>Deinococcaceae</taxon>
        <taxon>Deinococcus</taxon>
    </lineage>
</organism>
<dbReference type="Pfam" id="PF13365">
    <property type="entry name" value="Trypsin_2"/>
    <property type="match status" value="1"/>
</dbReference>
<gene>
    <name evidence="5" type="ORF">ACFOPQ_15935</name>
</gene>
<dbReference type="Pfam" id="PF13180">
    <property type="entry name" value="PDZ_2"/>
    <property type="match status" value="1"/>
</dbReference>
<evidence type="ECO:0000313" key="6">
    <source>
        <dbReference type="Proteomes" id="UP001595748"/>
    </source>
</evidence>
<comment type="caution">
    <text evidence="5">The sequence shown here is derived from an EMBL/GenBank/DDBJ whole genome shotgun (WGS) entry which is preliminary data.</text>
</comment>
<dbReference type="InterPro" id="IPR051201">
    <property type="entry name" value="Chloro_Bact_Ser_Proteases"/>
</dbReference>
<proteinExistence type="predicted"/>
<dbReference type="EMBL" id="JBHRZF010000184">
    <property type="protein sequence ID" value="MFC3862255.1"/>
    <property type="molecule type" value="Genomic_DNA"/>
</dbReference>
<protein>
    <submittedName>
        <fullName evidence="5">S1C family serine protease</fullName>
        <ecNumber evidence="5">3.4.21.-</ecNumber>
    </submittedName>
</protein>
<evidence type="ECO:0000256" key="2">
    <source>
        <dbReference type="ARBA" id="ARBA00022801"/>
    </source>
</evidence>
<sequence length="376" mass="39864">MRQVRRFLLLVGLLFLSAGGRAEGGGGTLSSGLWHENPLLRAPLSGLEQRALLEQYLPARKATFLIADCQVKKCRPGDGVGTGFLIGSDGLALTAYHVMFQLRHPSVMMSNGRRYEARVIGYDDQHDLAVLKVKVPKGTPFLTLSREAFNPADAVMVVGNGGGEFLKAKTGRLLGLDSEVGRADFPPGTLKLGTSILPGDSGSPVLNFQGEVGGVVSFLRVAPELADRPPRVTAFAVPVTANDARLAALKQGLKRDAPIIGVGLNGPAALLFDLDAGPFQKETLAQGLNLGRTPGAFFTSVTPGSPAARAGLKPVNYQGKGDVVTHVNGQRVVNFSEFQYAVREHAPGETVTLTVLRNGKALKLKMKLVGRATVKN</sequence>
<keyword evidence="3" id="KW-0732">Signal</keyword>
<dbReference type="SUPFAM" id="SSF50494">
    <property type="entry name" value="Trypsin-like serine proteases"/>
    <property type="match status" value="1"/>
</dbReference>
<dbReference type="PRINTS" id="PR00834">
    <property type="entry name" value="PROTEASES2C"/>
</dbReference>
<dbReference type="Proteomes" id="UP001595748">
    <property type="component" value="Unassembled WGS sequence"/>
</dbReference>
<dbReference type="PANTHER" id="PTHR43343">
    <property type="entry name" value="PEPTIDASE S12"/>
    <property type="match status" value="1"/>
</dbReference>